<dbReference type="SUPFAM" id="SSF143422">
    <property type="entry name" value="Transposase IS200-like"/>
    <property type="match status" value="1"/>
</dbReference>
<dbReference type="GO" id="GO:0006313">
    <property type="term" value="P:DNA transposition"/>
    <property type="evidence" value="ECO:0007669"/>
    <property type="project" value="InterPro"/>
</dbReference>
<dbReference type="InterPro" id="IPR036515">
    <property type="entry name" value="Transposase_17_sf"/>
</dbReference>
<dbReference type="Proteomes" id="UP000317429">
    <property type="component" value="Chromosome"/>
</dbReference>
<gene>
    <name evidence="2" type="ORF">Pla175_07360</name>
</gene>
<dbReference type="PANTHER" id="PTHR36966">
    <property type="entry name" value="REP-ASSOCIATED TYROSINE TRANSPOSASE"/>
    <property type="match status" value="1"/>
</dbReference>
<dbReference type="RefSeq" id="WP_145281341.1">
    <property type="nucleotide sequence ID" value="NZ_CP036291.1"/>
</dbReference>
<dbReference type="AlphaFoldDB" id="A0A518D7B8"/>
<evidence type="ECO:0000313" key="2">
    <source>
        <dbReference type="EMBL" id="QDU87377.1"/>
    </source>
</evidence>
<dbReference type="Gene3D" id="3.30.70.1290">
    <property type="entry name" value="Transposase IS200-like"/>
    <property type="match status" value="1"/>
</dbReference>
<evidence type="ECO:0000313" key="3">
    <source>
        <dbReference type="Proteomes" id="UP000317429"/>
    </source>
</evidence>
<dbReference type="InterPro" id="IPR052715">
    <property type="entry name" value="RAYT_transposase"/>
</dbReference>
<keyword evidence="3" id="KW-1185">Reference proteome</keyword>
<evidence type="ECO:0000259" key="1">
    <source>
        <dbReference type="SMART" id="SM01321"/>
    </source>
</evidence>
<name>A0A518D7B8_9BACT</name>
<dbReference type="SMART" id="SM01321">
    <property type="entry name" value="Y1_Tnp"/>
    <property type="match status" value="1"/>
</dbReference>
<accession>A0A518D7B8</accession>
<dbReference type="EMBL" id="CP036291">
    <property type="protein sequence ID" value="QDU87377.1"/>
    <property type="molecule type" value="Genomic_DNA"/>
</dbReference>
<sequence length="202" mass="23542">MAPHRKTCKRYDTPGDAHFLTFSCFRRLPLLDRDRSRGWLLQALRLGQTKQMFDLWAYVIMPEHVHVILLPRSDARIAEILTTIKQSTSKRALVWLRENAPDYLPQLSDAQPNGTHCYRFWQRGGGYDRNMRSVRDVHEKIRYIHENPVRRGLVKRSTDWHWSSAAAWSTGIDEPIAIDRDSAPGLTILDERTNGNLMNVDY</sequence>
<feature type="domain" description="Transposase IS200-like" evidence="1">
    <location>
        <begin position="13"/>
        <end position="147"/>
    </location>
</feature>
<organism evidence="2 3">
    <name type="scientific">Pirellulimonas nuda</name>
    <dbReference type="NCBI Taxonomy" id="2528009"/>
    <lineage>
        <taxon>Bacteria</taxon>
        <taxon>Pseudomonadati</taxon>
        <taxon>Planctomycetota</taxon>
        <taxon>Planctomycetia</taxon>
        <taxon>Pirellulales</taxon>
        <taxon>Lacipirellulaceae</taxon>
        <taxon>Pirellulimonas</taxon>
    </lineage>
</organism>
<dbReference type="OrthoDB" id="9794403at2"/>
<dbReference type="KEGG" id="pnd:Pla175_07360"/>
<reference evidence="2 3" key="1">
    <citation type="submission" date="2019-02" db="EMBL/GenBank/DDBJ databases">
        <title>Deep-cultivation of Planctomycetes and their phenomic and genomic characterization uncovers novel biology.</title>
        <authorList>
            <person name="Wiegand S."/>
            <person name="Jogler M."/>
            <person name="Boedeker C."/>
            <person name="Pinto D."/>
            <person name="Vollmers J."/>
            <person name="Rivas-Marin E."/>
            <person name="Kohn T."/>
            <person name="Peeters S.H."/>
            <person name="Heuer A."/>
            <person name="Rast P."/>
            <person name="Oberbeckmann S."/>
            <person name="Bunk B."/>
            <person name="Jeske O."/>
            <person name="Meyerdierks A."/>
            <person name="Storesund J.E."/>
            <person name="Kallscheuer N."/>
            <person name="Luecker S."/>
            <person name="Lage O.M."/>
            <person name="Pohl T."/>
            <person name="Merkel B.J."/>
            <person name="Hornburger P."/>
            <person name="Mueller R.-W."/>
            <person name="Bruemmer F."/>
            <person name="Labrenz M."/>
            <person name="Spormann A.M."/>
            <person name="Op den Camp H."/>
            <person name="Overmann J."/>
            <person name="Amann R."/>
            <person name="Jetten M.S.M."/>
            <person name="Mascher T."/>
            <person name="Medema M.H."/>
            <person name="Devos D.P."/>
            <person name="Kaster A.-K."/>
            <person name="Ovreas L."/>
            <person name="Rohde M."/>
            <person name="Galperin M.Y."/>
            <person name="Jogler C."/>
        </authorList>
    </citation>
    <scope>NUCLEOTIDE SEQUENCE [LARGE SCALE GENOMIC DNA]</scope>
    <source>
        <strain evidence="2 3">Pla175</strain>
    </source>
</reference>
<dbReference type="InterPro" id="IPR002686">
    <property type="entry name" value="Transposase_17"/>
</dbReference>
<proteinExistence type="predicted"/>
<dbReference type="GO" id="GO:0043565">
    <property type="term" value="F:sequence-specific DNA binding"/>
    <property type="evidence" value="ECO:0007669"/>
    <property type="project" value="TreeGrafter"/>
</dbReference>
<dbReference type="PANTHER" id="PTHR36966:SF1">
    <property type="entry name" value="REP-ASSOCIATED TYROSINE TRANSPOSASE"/>
    <property type="match status" value="1"/>
</dbReference>
<dbReference type="NCBIfam" id="NF047646">
    <property type="entry name" value="REP_Tyr_transpos"/>
    <property type="match status" value="1"/>
</dbReference>
<dbReference type="GO" id="GO:0004803">
    <property type="term" value="F:transposase activity"/>
    <property type="evidence" value="ECO:0007669"/>
    <property type="project" value="InterPro"/>
</dbReference>
<protein>
    <submittedName>
        <fullName evidence="2">Transposase IS200 like protein</fullName>
    </submittedName>
</protein>